<reference evidence="1" key="1">
    <citation type="submission" date="2013-12" db="EMBL/GenBank/DDBJ databases">
        <title>The Genome Sequence of Aphanomyces invadans NJM9701.</title>
        <authorList>
            <consortium name="The Broad Institute Genomics Platform"/>
            <person name="Russ C."/>
            <person name="Tyler B."/>
            <person name="van West P."/>
            <person name="Dieguez-Uribeondo J."/>
            <person name="Young S.K."/>
            <person name="Zeng Q."/>
            <person name="Gargeya S."/>
            <person name="Fitzgerald M."/>
            <person name="Abouelleil A."/>
            <person name="Alvarado L."/>
            <person name="Chapman S.B."/>
            <person name="Gainer-Dewar J."/>
            <person name="Goldberg J."/>
            <person name="Griggs A."/>
            <person name="Gujja S."/>
            <person name="Hansen M."/>
            <person name="Howarth C."/>
            <person name="Imamovic A."/>
            <person name="Ireland A."/>
            <person name="Larimer J."/>
            <person name="McCowan C."/>
            <person name="Murphy C."/>
            <person name="Pearson M."/>
            <person name="Poon T.W."/>
            <person name="Priest M."/>
            <person name="Roberts A."/>
            <person name="Saif S."/>
            <person name="Shea T."/>
            <person name="Sykes S."/>
            <person name="Wortman J."/>
            <person name="Nusbaum C."/>
            <person name="Birren B."/>
        </authorList>
    </citation>
    <scope>NUCLEOTIDE SEQUENCE [LARGE SCALE GENOMIC DNA]</scope>
    <source>
        <strain evidence="1">NJM9701</strain>
    </source>
</reference>
<dbReference type="EMBL" id="KI913960">
    <property type="protein sequence ID" value="ETW02849.1"/>
    <property type="molecule type" value="Genomic_DNA"/>
</dbReference>
<sequence length="148" mass="16079">MTRLSVVVSSITKDVVRVTGWPVKPTPGAWSLGTTLQLKPTWNSRMVTVLKRTVLAGRVTATRCWNLGWQPIGGLYDKALCERSSGVMAELFVTQGIVRTPGIKCTSAASVRRLSGSVGSPEHRRGCEDHVEGFVGMSIRSRVAPSRQ</sequence>
<organism evidence="1">
    <name type="scientific">Aphanomyces invadans</name>
    <dbReference type="NCBI Taxonomy" id="157072"/>
    <lineage>
        <taxon>Eukaryota</taxon>
        <taxon>Sar</taxon>
        <taxon>Stramenopiles</taxon>
        <taxon>Oomycota</taxon>
        <taxon>Saprolegniomycetes</taxon>
        <taxon>Saprolegniales</taxon>
        <taxon>Verrucalvaceae</taxon>
        <taxon>Aphanomyces</taxon>
    </lineage>
</organism>
<protein>
    <submittedName>
        <fullName evidence="1">Uncharacterized protein</fullName>
    </submittedName>
</protein>
<dbReference type="VEuPathDB" id="FungiDB:H310_05326"/>
<evidence type="ECO:0000313" key="1">
    <source>
        <dbReference type="EMBL" id="ETW02849.1"/>
    </source>
</evidence>
<dbReference type="RefSeq" id="XP_008868233.1">
    <property type="nucleotide sequence ID" value="XM_008870011.1"/>
</dbReference>
<gene>
    <name evidence="1" type="ORF">H310_05326</name>
</gene>
<dbReference type="GeneID" id="20082376"/>
<name>A0A024U9A3_9STRA</name>
<dbReference type="AlphaFoldDB" id="A0A024U9A3"/>
<accession>A0A024U9A3</accession>
<proteinExistence type="predicted"/>